<feature type="domain" description="Sulfatase N-terminal" evidence="8">
    <location>
        <begin position="227"/>
        <end position="517"/>
    </location>
</feature>
<dbReference type="GO" id="GO:0005886">
    <property type="term" value="C:plasma membrane"/>
    <property type="evidence" value="ECO:0007669"/>
    <property type="project" value="UniProtKB-SubCell"/>
</dbReference>
<dbReference type="AlphaFoldDB" id="A0AB33YZB3"/>
<evidence type="ECO:0000256" key="3">
    <source>
        <dbReference type="ARBA" id="ARBA00022679"/>
    </source>
</evidence>
<dbReference type="Proteomes" id="UP000015462">
    <property type="component" value="Unassembled WGS sequence"/>
</dbReference>
<feature type="transmembrane region" description="Helical" evidence="7">
    <location>
        <begin position="38"/>
        <end position="56"/>
    </location>
</feature>
<evidence type="ECO:0000256" key="7">
    <source>
        <dbReference type="SAM" id="Phobius"/>
    </source>
</evidence>
<gene>
    <name evidence="9" type="ORF">L196_10024</name>
</gene>
<dbReference type="GO" id="GO:0009244">
    <property type="term" value="P:lipopolysaccharide core region biosynthetic process"/>
    <property type="evidence" value="ECO:0007669"/>
    <property type="project" value="TreeGrafter"/>
</dbReference>
<reference evidence="9 10" key="1">
    <citation type="journal article" date="2013" name="Genome Announc.">
        <title>Genome Sequence of the Pyrene- and Fluoranthene-Degrading Bacterium Cycloclasticus sp. Strain PY97M.</title>
        <authorList>
            <person name="Cui Z."/>
            <person name="Xu G."/>
            <person name="Li Q."/>
            <person name="Gao W."/>
            <person name="Zheng L."/>
        </authorList>
    </citation>
    <scope>NUCLEOTIDE SEQUENCE [LARGE SCALE GENOMIC DNA]</scope>
    <source>
        <strain evidence="9 10">PY97M</strain>
    </source>
</reference>
<dbReference type="EMBL" id="ASHL01000010">
    <property type="protein sequence ID" value="EPD12449.1"/>
    <property type="molecule type" value="Genomic_DNA"/>
</dbReference>
<dbReference type="InterPro" id="IPR017850">
    <property type="entry name" value="Alkaline_phosphatase_core_sf"/>
</dbReference>
<dbReference type="NCBIfam" id="NF007933">
    <property type="entry name" value="PRK10649.1"/>
    <property type="match status" value="1"/>
</dbReference>
<evidence type="ECO:0000256" key="1">
    <source>
        <dbReference type="ARBA" id="ARBA00004651"/>
    </source>
</evidence>
<evidence type="ECO:0000313" key="9">
    <source>
        <dbReference type="EMBL" id="EPD12449.1"/>
    </source>
</evidence>
<organism evidence="9 10">
    <name type="scientific">Cycloclasticus pugetii</name>
    <dbReference type="NCBI Taxonomy" id="34068"/>
    <lineage>
        <taxon>Bacteria</taxon>
        <taxon>Pseudomonadati</taxon>
        <taxon>Pseudomonadota</taxon>
        <taxon>Gammaproteobacteria</taxon>
        <taxon>Thiotrichales</taxon>
        <taxon>Piscirickettsiaceae</taxon>
        <taxon>Cycloclasticus</taxon>
    </lineage>
</organism>
<evidence type="ECO:0000313" key="10">
    <source>
        <dbReference type="Proteomes" id="UP000015462"/>
    </source>
</evidence>
<feature type="transmembrane region" description="Helical" evidence="7">
    <location>
        <begin position="112"/>
        <end position="131"/>
    </location>
</feature>
<dbReference type="PANTHER" id="PTHR30443:SF2">
    <property type="entry name" value="PHOSPHOETHANOLAMINE TRANSFERASE EPTC"/>
    <property type="match status" value="1"/>
</dbReference>
<dbReference type="InterPro" id="IPR040423">
    <property type="entry name" value="PEA_transferase"/>
</dbReference>
<evidence type="ECO:0000256" key="6">
    <source>
        <dbReference type="ARBA" id="ARBA00023136"/>
    </source>
</evidence>
<keyword evidence="5 7" id="KW-1133">Transmembrane helix</keyword>
<dbReference type="GO" id="GO:0016776">
    <property type="term" value="F:phosphotransferase activity, phosphate group as acceptor"/>
    <property type="evidence" value="ECO:0007669"/>
    <property type="project" value="TreeGrafter"/>
</dbReference>
<dbReference type="SUPFAM" id="SSF53649">
    <property type="entry name" value="Alkaline phosphatase-like"/>
    <property type="match status" value="1"/>
</dbReference>
<proteinExistence type="predicted"/>
<keyword evidence="2" id="KW-1003">Cell membrane</keyword>
<keyword evidence="6 7" id="KW-0472">Membrane</keyword>
<comment type="caution">
    <text evidence="9">The sequence shown here is derived from an EMBL/GenBank/DDBJ whole genome shotgun (WGS) entry which is preliminary data.</text>
</comment>
<feature type="transmembrane region" description="Helical" evidence="7">
    <location>
        <begin position="63"/>
        <end position="84"/>
    </location>
</feature>
<feature type="transmembrane region" description="Helical" evidence="7">
    <location>
        <begin position="12"/>
        <end position="32"/>
    </location>
</feature>
<dbReference type="Pfam" id="PF00884">
    <property type="entry name" value="Sulfatase"/>
    <property type="match status" value="1"/>
</dbReference>
<keyword evidence="3" id="KW-0808">Transferase</keyword>
<accession>A0AB33YZB3</accession>
<dbReference type="InterPro" id="IPR000917">
    <property type="entry name" value="Sulfatase_N"/>
</dbReference>
<evidence type="ECO:0000256" key="2">
    <source>
        <dbReference type="ARBA" id="ARBA00022475"/>
    </source>
</evidence>
<keyword evidence="10" id="KW-1185">Reference proteome</keyword>
<feature type="transmembrane region" description="Helical" evidence="7">
    <location>
        <begin position="143"/>
        <end position="161"/>
    </location>
</feature>
<sequence>MSSNFSWKSLGKLYLYFFYFSGLTQILIYAAGMSNTVGIRQALFISTIWLVPNLIWPQYTRKISAFIGLLIWPASLVSLSYFYIYGQDFSQSVLFIIFESNVSESKEFIESYLDYKIILLAITHALTGIYLWRQITPVYLPRLNKLITICIVSLIFGGGFLKPLIVYGKSWDYSIKSFQDKIEPAAPWNMIAGYFKYTKVLDAMNEQLAESTQIPPLSNLVYSNNKQTMVLVIGESTNSQRMSLYGYSRHTTPQLDNMRRELLTYTDVISPRPSTIEALQQVLTFADQKNPDVYLTKPTLINMMRQAGYKSLWITNQQTQTKRNTLLLTFSQQADEQVYLNNNRVQNSSQLDDGVLKPFKNALSNSDGPTFIVVHLLGTHRKYNYRYPESFKQFTGRAGMPDWVPDEQAEEYNDYDNAILFNDYVVSSLINILKETSTNSSLVYFSDHGEEVYDTKDDLFCGRNEGKPTPAMYTVPFIAWLSPEWKKMHPTSSIQKTLNHPYQTSDFIYSWADLAGIDFIGNDPTRSIFNKHFIARKRMIGSPFTPKKMIDFVSISHKQELTLN</sequence>
<keyword evidence="4 7" id="KW-0812">Transmembrane</keyword>
<dbReference type="InterPro" id="IPR058130">
    <property type="entry name" value="PEA_transf_C"/>
</dbReference>
<dbReference type="CDD" id="cd16017">
    <property type="entry name" value="LptA"/>
    <property type="match status" value="1"/>
</dbReference>
<dbReference type="Gene3D" id="3.40.720.10">
    <property type="entry name" value="Alkaline Phosphatase, subunit A"/>
    <property type="match status" value="1"/>
</dbReference>
<evidence type="ECO:0000256" key="5">
    <source>
        <dbReference type="ARBA" id="ARBA00022989"/>
    </source>
</evidence>
<evidence type="ECO:0000259" key="8">
    <source>
        <dbReference type="Pfam" id="PF00884"/>
    </source>
</evidence>
<comment type="subcellular location">
    <subcellularLocation>
        <location evidence="1">Cell membrane</location>
        <topology evidence="1">Multi-pass membrane protein</topology>
    </subcellularLocation>
</comment>
<dbReference type="RefSeq" id="WP_016390872.1">
    <property type="nucleotide sequence ID" value="NZ_KE646810.1"/>
</dbReference>
<protein>
    <recommendedName>
        <fullName evidence="8">Sulfatase N-terminal domain-containing protein</fullName>
    </recommendedName>
</protein>
<evidence type="ECO:0000256" key="4">
    <source>
        <dbReference type="ARBA" id="ARBA00022692"/>
    </source>
</evidence>
<name>A0AB33YZB3_9GAMM</name>
<dbReference type="PANTHER" id="PTHR30443">
    <property type="entry name" value="INNER MEMBRANE PROTEIN"/>
    <property type="match status" value="1"/>
</dbReference>